<name>A0ABR9KT86_9ACTN</name>
<reference evidence="1 2" key="1">
    <citation type="submission" date="2020-10" db="EMBL/GenBank/DDBJ databases">
        <title>Sequencing the genomes of 1000 actinobacteria strains.</title>
        <authorList>
            <person name="Klenk H.-P."/>
        </authorList>
    </citation>
    <scope>NUCLEOTIDE SEQUENCE [LARGE SCALE GENOMIC DNA]</scope>
    <source>
        <strain evidence="1 2">DSM 43748</strain>
    </source>
</reference>
<sequence length="255" mass="27826">MSFDPNIPNVARMYDYYLGGKDNFPADRAAAEKVLEIVPHIPVGVRENRGFLGRAVRFLRAQGITQFLDIGAGLPTRENVHQVAGDAAKVVYVDNDPQVLAHARALLEDSPQVRIIDGDVREPARVLADAGEHLDLSQPVAVLMLAILHFVQDDPRPIVATLTSALAPGSFMALSHVCSDVQPEAAPGVERVYQGASAQFTARRSPEIIALFDGLDLVEPGVVNLPEWRSDNPDFMPFRDSPPYFLCGVARKPAR</sequence>
<evidence type="ECO:0000313" key="1">
    <source>
        <dbReference type="EMBL" id="MBE1565251.1"/>
    </source>
</evidence>
<protein>
    <submittedName>
        <fullName evidence="1">SAM-dependent methyltransferase</fullName>
    </submittedName>
</protein>
<dbReference type="RefSeq" id="WP_318782350.1">
    <property type="nucleotide sequence ID" value="NZ_BAAASY010000005.1"/>
</dbReference>
<dbReference type="PIRSF" id="PIRSF017393">
    <property type="entry name" value="MTase_SAV2177"/>
    <property type="match status" value="1"/>
</dbReference>
<dbReference type="InterPro" id="IPR029063">
    <property type="entry name" value="SAM-dependent_MTases_sf"/>
</dbReference>
<keyword evidence="2" id="KW-1185">Reference proteome</keyword>
<dbReference type="EMBL" id="JADBEF010000001">
    <property type="protein sequence ID" value="MBE1565251.1"/>
    <property type="molecule type" value="Genomic_DNA"/>
</dbReference>
<organism evidence="1 2">
    <name type="scientific">Nonomuraea africana</name>
    <dbReference type="NCBI Taxonomy" id="46171"/>
    <lineage>
        <taxon>Bacteria</taxon>
        <taxon>Bacillati</taxon>
        <taxon>Actinomycetota</taxon>
        <taxon>Actinomycetes</taxon>
        <taxon>Streptosporangiales</taxon>
        <taxon>Streptosporangiaceae</taxon>
        <taxon>Nonomuraea</taxon>
    </lineage>
</organism>
<keyword evidence="1" id="KW-0808">Transferase</keyword>
<dbReference type="Pfam" id="PF04672">
    <property type="entry name" value="Methyltransf_19"/>
    <property type="match status" value="1"/>
</dbReference>
<dbReference type="GO" id="GO:0008168">
    <property type="term" value="F:methyltransferase activity"/>
    <property type="evidence" value="ECO:0007669"/>
    <property type="project" value="UniProtKB-KW"/>
</dbReference>
<dbReference type="Proteomes" id="UP000661607">
    <property type="component" value="Unassembled WGS sequence"/>
</dbReference>
<comment type="caution">
    <text evidence="1">The sequence shown here is derived from an EMBL/GenBank/DDBJ whole genome shotgun (WGS) entry which is preliminary data.</text>
</comment>
<accession>A0ABR9KT86</accession>
<gene>
    <name evidence="1" type="ORF">H4W81_008030</name>
</gene>
<proteinExistence type="predicted"/>
<keyword evidence="1" id="KW-0489">Methyltransferase</keyword>
<dbReference type="GO" id="GO:0032259">
    <property type="term" value="P:methylation"/>
    <property type="evidence" value="ECO:0007669"/>
    <property type="project" value="UniProtKB-KW"/>
</dbReference>
<dbReference type="Gene3D" id="3.40.50.150">
    <property type="entry name" value="Vaccinia Virus protein VP39"/>
    <property type="match status" value="1"/>
</dbReference>
<dbReference type="SUPFAM" id="SSF53335">
    <property type="entry name" value="S-adenosyl-L-methionine-dependent methyltransferases"/>
    <property type="match status" value="1"/>
</dbReference>
<evidence type="ECO:0000313" key="2">
    <source>
        <dbReference type="Proteomes" id="UP000661607"/>
    </source>
</evidence>
<dbReference type="InterPro" id="IPR006764">
    <property type="entry name" value="SAM_dep_MeTrfase_SAV2177_type"/>
</dbReference>